<reference evidence="1" key="1">
    <citation type="journal article" date="2020" name="Stud. Mycol.">
        <title>101 Dothideomycetes genomes: a test case for predicting lifestyles and emergence of pathogens.</title>
        <authorList>
            <person name="Haridas S."/>
            <person name="Albert R."/>
            <person name="Binder M."/>
            <person name="Bloem J."/>
            <person name="Labutti K."/>
            <person name="Salamov A."/>
            <person name="Andreopoulos B."/>
            <person name="Baker S."/>
            <person name="Barry K."/>
            <person name="Bills G."/>
            <person name="Bluhm B."/>
            <person name="Cannon C."/>
            <person name="Castanera R."/>
            <person name="Culley D."/>
            <person name="Daum C."/>
            <person name="Ezra D."/>
            <person name="Gonzalez J."/>
            <person name="Henrissat B."/>
            <person name="Kuo A."/>
            <person name="Liang C."/>
            <person name="Lipzen A."/>
            <person name="Lutzoni F."/>
            <person name="Magnuson J."/>
            <person name="Mondo S."/>
            <person name="Nolan M."/>
            <person name="Ohm R."/>
            <person name="Pangilinan J."/>
            <person name="Park H.-J."/>
            <person name="Ramirez L."/>
            <person name="Alfaro M."/>
            <person name="Sun H."/>
            <person name="Tritt A."/>
            <person name="Yoshinaga Y."/>
            <person name="Zwiers L.-H."/>
            <person name="Turgeon B."/>
            <person name="Goodwin S."/>
            <person name="Spatafora J."/>
            <person name="Crous P."/>
            <person name="Grigoriev I."/>
        </authorList>
    </citation>
    <scope>NUCLEOTIDE SEQUENCE</scope>
    <source>
        <strain evidence="1">ATCC 200398</strain>
    </source>
</reference>
<organism evidence="1 2">
    <name type="scientific">Lindgomyces ingoldianus</name>
    <dbReference type="NCBI Taxonomy" id="673940"/>
    <lineage>
        <taxon>Eukaryota</taxon>
        <taxon>Fungi</taxon>
        <taxon>Dikarya</taxon>
        <taxon>Ascomycota</taxon>
        <taxon>Pezizomycotina</taxon>
        <taxon>Dothideomycetes</taxon>
        <taxon>Pleosporomycetidae</taxon>
        <taxon>Pleosporales</taxon>
        <taxon>Lindgomycetaceae</taxon>
        <taxon>Lindgomyces</taxon>
    </lineage>
</organism>
<evidence type="ECO:0000313" key="2">
    <source>
        <dbReference type="Proteomes" id="UP000799755"/>
    </source>
</evidence>
<gene>
    <name evidence="1" type="ORF">BDR25DRAFT_51787</name>
</gene>
<keyword evidence="2" id="KW-1185">Reference proteome</keyword>
<evidence type="ECO:0000313" key="1">
    <source>
        <dbReference type="EMBL" id="KAF2469207.1"/>
    </source>
</evidence>
<proteinExistence type="predicted"/>
<protein>
    <submittedName>
        <fullName evidence="1">Ankyrin</fullName>
    </submittedName>
</protein>
<comment type="caution">
    <text evidence="1">The sequence shown here is derived from an EMBL/GenBank/DDBJ whole genome shotgun (WGS) entry which is preliminary data.</text>
</comment>
<accession>A0ACB6QSZ5</accession>
<sequence length="773" mass="86430">MDPLSLTASIIAVLQLSTKVLEYLNDVKDASKDRTQCALETSNLYNLLFNLRAQVEEGDATKEWYTALRALAVENGPLDQFKEALETLQARMTDGGRLKKAGDILMWKFKKEEMVSILGRIERLKTLVEIALQRDHFKLSRAIKTDTEAIKSDLDSVRTRGDNAEHRRLLQWISSTDYPAQQSDIIKRRQEGTGQWFLAAPQVARWLSEPQATLFCSGIPGAGKTILAAIAIDHLFDHLLKSMQSSSHGVAYVYCNYKAREEQDTSQMLAAILKQLVQARPSLVGPVELLHKQHADRGTRPSPDEVFSALRDVLARYSTVYIVIDALDECQDSDGTRRQFLTKLRDLQVGRDVRLMATSRFIPEIVDWFNQALKLEVQASKEDVKRFVAGQICRLPKCIQRNSALQEIVQEKIVEAVDGMFLLARLHTDSLLDKRTVKDVKSTLAKLSKGSAALDHAYKEAIQRIEGQLSGDYELAKKVLSWITYAKRPLTTTEMCCALAVEPDEADLDTENIPDVEDLLSVCAGLVVVDQESAVIRLVHYTTQEYFDRIRDAWDPGAQLYIASTCLTYLSLSIFKTGSCSSNQEFEERLQESQFLDYAAKHWGEHAVTVEDQICELACSFLSHKELVSCAAQVLSRPKYTYQGYSQAYPKDSTGLHLTARFGLPIVLEALLLNQVRETALVLERRDSYGQTLLYLAAGHGHQRMVKLLLDKGADVNAQGGRYGNALHAASVRGHETIVKLLLEAGADVNAQSGRYGNDNALQAASYEGHETI</sequence>
<name>A0ACB6QSZ5_9PLEO</name>
<dbReference type="Proteomes" id="UP000799755">
    <property type="component" value="Unassembled WGS sequence"/>
</dbReference>
<dbReference type="EMBL" id="MU003513">
    <property type="protein sequence ID" value="KAF2469207.1"/>
    <property type="molecule type" value="Genomic_DNA"/>
</dbReference>